<protein>
    <submittedName>
        <fullName evidence="1">Uncharacterized protein</fullName>
    </submittedName>
</protein>
<dbReference type="EMBL" id="BARU01021587">
    <property type="protein sequence ID" value="GAH48028.1"/>
    <property type="molecule type" value="Genomic_DNA"/>
</dbReference>
<proteinExistence type="predicted"/>
<accession>X1HRY9</accession>
<organism evidence="1">
    <name type="scientific">marine sediment metagenome</name>
    <dbReference type="NCBI Taxonomy" id="412755"/>
    <lineage>
        <taxon>unclassified sequences</taxon>
        <taxon>metagenomes</taxon>
        <taxon>ecological metagenomes</taxon>
    </lineage>
</organism>
<reference evidence="1" key="1">
    <citation type="journal article" date="2014" name="Front. Microbiol.">
        <title>High frequency of phylogenetically diverse reductive dehalogenase-homologous genes in deep subseafloor sedimentary metagenomes.</title>
        <authorList>
            <person name="Kawai M."/>
            <person name="Futagami T."/>
            <person name="Toyoda A."/>
            <person name="Takaki Y."/>
            <person name="Nishi S."/>
            <person name="Hori S."/>
            <person name="Arai W."/>
            <person name="Tsubouchi T."/>
            <person name="Morono Y."/>
            <person name="Uchiyama I."/>
            <person name="Ito T."/>
            <person name="Fujiyama A."/>
            <person name="Inagaki F."/>
            <person name="Takami H."/>
        </authorList>
    </citation>
    <scope>NUCLEOTIDE SEQUENCE</scope>
    <source>
        <strain evidence="1">Expedition CK06-06</strain>
    </source>
</reference>
<comment type="caution">
    <text evidence="1">The sequence shown here is derived from an EMBL/GenBank/DDBJ whole genome shotgun (WGS) entry which is preliminary data.</text>
</comment>
<dbReference type="AlphaFoldDB" id="X1HRY9"/>
<sequence length="101" mass="11540">MSISKISQSKSILLDIKNQLLNKLTQFPGIVSHYDREKGVLEAVLSGKHPFISFAPIVRMSASYLAFEVIFSGILKIKKMMFAPQIFGYDYFKSKVIKFKF</sequence>
<name>X1HRY9_9ZZZZ</name>
<evidence type="ECO:0000313" key="1">
    <source>
        <dbReference type="EMBL" id="GAH48028.1"/>
    </source>
</evidence>
<gene>
    <name evidence="1" type="ORF">S03H2_35319</name>
</gene>